<keyword evidence="4" id="KW-1185">Reference proteome</keyword>
<dbReference type="Pfam" id="PF25884">
    <property type="entry name" value="At5g19230"/>
    <property type="match status" value="1"/>
</dbReference>
<dbReference type="InterPro" id="IPR045285">
    <property type="entry name" value="At5g19230-like"/>
</dbReference>
<dbReference type="AlphaFoldDB" id="A0AAV0P514"/>
<keyword evidence="1" id="KW-0812">Transmembrane</keyword>
<keyword evidence="1" id="KW-1133">Transmembrane helix</keyword>
<keyword evidence="1" id="KW-0472">Membrane</keyword>
<accession>A0AAV0P514</accession>
<dbReference type="InterPro" id="IPR059083">
    <property type="entry name" value="At5g19230_dom"/>
</dbReference>
<evidence type="ECO:0000256" key="1">
    <source>
        <dbReference type="SAM" id="Phobius"/>
    </source>
</evidence>
<protein>
    <recommendedName>
        <fullName evidence="2">Uncharacterized GPI-anchored protein At5g19230-like domain-containing protein</fullName>
    </recommendedName>
</protein>
<dbReference type="Proteomes" id="UP001154282">
    <property type="component" value="Unassembled WGS sequence"/>
</dbReference>
<sequence>MNSPFPNLTTLDEEELFDGMTGPLLLPCRGNQPSADSAMHHETAIVFAFQKKSGRISSSSSSLHRHRYSPRTMPSSSKLPLFLLFALSAILFIRPAQCDEEDKLLQSINDYRRSLNLTALTKNDNADCLAGEIADQFEGQPCTNTSGSNTVPGTEPQLPNYPRLLDKCHLNVSNTRDGAVMPACVPNLDPTLVLSNFTLSQYSDNLNDTKYTGVGIGSEGNWIVVVLTTSTPEGSFVKASSDSVSAGFTTAATLVSPLLLLLLACLLLL</sequence>
<organism evidence="3 4">
    <name type="scientific">Linum tenue</name>
    <dbReference type="NCBI Taxonomy" id="586396"/>
    <lineage>
        <taxon>Eukaryota</taxon>
        <taxon>Viridiplantae</taxon>
        <taxon>Streptophyta</taxon>
        <taxon>Embryophyta</taxon>
        <taxon>Tracheophyta</taxon>
        <taxon>Spermatophyta</taxon>
        <taxon>Magnoliopsida</taxon>
        <taxon>eudicotyledons</taxon>
        <taxon>Gunneridae</taxon>
        <taxon>Pentapetalae</taxon>
        <taxon>rosids</taxon>
        <taxon>fabids</taxon>
        <taxon>Malpighiales</taxon>
        <taxon>Linaceae</taxon>
        <taxon>Linum</taxon>
    </lineage>
</organism>
<comment type="caution">
    <text evidence="3">The sequence shown here is derived from an EMBL/GenBank/DDBJ whole genome shotgun (WGS) entry which is preliminary data.</text>
</comment>
<evidence type="ECO:0000313" key="3">
    <source>
        <dbReference type="EMBL" id="CAI0466252.1"/>
    </source>
</evidence>
<evidence type="ECO:0000313" key="4">
    <source>
        <dbReference type="Proteomes" id="UP001154282"/>
    </source>
</evidence>
<dbReference type="PANTHER" id="PTHR33976:SF8">
    <property type="entry name" value="OS07G0645000 PROTEIN"/>
    <property type="match status" value="1"/>
</dbReference>
<dbReference type="PANTHER" id="PTHR33976">
    <property type="entry name" value="OS07G0645000 PROTEIN"/>
    <property type="match status" value="1"/>
</dbReference>
<feature type="transmembrane region" description="Helical" evidence="1">
    <location>
        <begin position="246"/>
        <end position="268"/>
    </location>
</feature>
<name>A0AAV0P514_9ROSI</name>
<dbReference type="EMBL" id="CAMGYJ010000008">
    <property type="protein sequence ID" value="CAI0466252.1"/>
    <property type="molecule type" value="Genomic_DNA"/>
</dbReference>
<feature type="domain" description="Uncharacterized GPI-anchored protein At5g19230-like" evidence="2">
    <location>
        <begin position="101"/>
        <end position="227"/>
    </location>
</feature>
<gene>
    <name evidence="3" type="ORF">LITE_LOCUS36963</name>
</gene>
<evidence type="ECO:0000259" key="2">
    <source>
        <dbReference type="Pfam" id="PF25884"/>
    </source>
</evidence>
<reference evidence="3" key="1">
    <citation type="submission" date="2022-08" db="EMBL/GenBank/DDBJ databases">
        <authorList>
            <person name="Gutierrez-Valencia J."/>
        </authorList>
    </citation>
    <scope>NUCLEOTIDE SEQUENCE</scope>
</reference>
<proteinExistence type="predicted"/>